<dbReference type="STRING" id="1745343.A0A2J6PN93"/>
<sequence length="448" mass="49710">MPAVVRGSGRSNSQDPTSPSSSIHDRRVTFDQARDVPSSQAHVTSPRQSTSNRRHSSHHHRDSDLNEEHALAYYDSRAATRREYKRRGSTLQSYYLEHPELLPQLPFTFRHGFKRWKLAFYIMLIVFDACIVPILLYYAMTYGGNVQGYITFAVVTAIWGGPTYVEFAVRSLRLIKKEYFFKPLGANQKWAFDITNWILVLTIATVTSLLIVGAAPHIVFLRVLSMPAPAILYCFAGPVFLLSLSSARGWKAPFRISSTAKGERILPGIYYIVEDIIAVNAGGGRPFREGWAARYNASPIFRKMIRDQSWFWSIPGLFVAVACTVVVVIHHVPQGVAYGIGWGVPFVWAAIWAAITVPWVRSAMAKEKKSWEDDSASVIDEEQKPAAPAAVAPGPPAEKASESSTLRGSTVDRHDRDANVTNEMTEQKHVADVDGGAISSQPSEGTTV</sequence>
<reference evidence="3 4" key="1">
    <citation type="submission" date="2016-05" db="EMBL/GenBank/DDBJ databases">
        <title>A degradative enzymes factory behind the ericoid mycorrhizal symbiosis.</title>
        <authorList>
            <consortium name="DOE Joint Genome Institute"/>
            <person name="Martino E."/>
            <person name="Morin E."/>
            <person name="Grelet G."/>
            <person name="Kuo A."/>
            <person name="Kohler A."/>
            <person name="Daghino S."/>
            <person name="Barry K."/>
            <person name="Choi C."/>
            <person name="Cichocki N."/>
            <person name="Clum A."/>
            <person name="Copeland A."/>
            <person name="Hainaut M."/>
            <person name="Haridas S."/>
            <person name="Labutti K."/>
            <person name="Lindquist E."/>
            <person name="Lipzen A."/>
            <person name="Khouja H.-R."/>
            <person name="Murat C."/>
            <person name="Ohm R."/>
            <person name="Olson A."/>
            <person name="Spatafora J."/>
            <person name="Veneault-Fourrey C."/>
            <person name="Henrissat B."/>
            <person name="Grigoriev I."/>
            <person name="Martin F."/>
            <person name="Perotto S."/>
        </authorList>
    </citation>
    <scope>NUCLEOTIDE SEQUENCE [LARGE SCALE GENOMIC DNA]</scope>
    <source>
        <strain evidence="3 4">UAMH 7357</strain>
    </source>
</reference>
<feature type="transmembrane region" description="Helical" evidence="2">
    <location>
        <begin position="190"/>
        <end position="218"/>
    </location>
</feature>
<feature type="region of interest" description="Disordered" evidence="1">
    <location>
        <begin position="371"/>
        <end position="448"/>
    </location>
</feature>
<accession>A0A2J6PN93</accession>
<feature type="transmembrane region" description="Helical" evidence="2">
    <location>
        <begin position="118"/>
        <end position="140"/>
    </location>
</feature>
<dbReference type="Proteomes" id="UP000235672">
    <property type="component" value="Unassembled WGS sequence"/>
</dbReference>
<feature type="compositionally biased region" description="Polar residues" evidence="1">
    <location>
        <begin position="37"/>
        <end position="46"/>
    </location>
</feature>
<dbReference type="OrthoDB" id="4838853at2759"/>
<keyword evidence="4" id="KW-1185">Reference proteome</keyword>
<feature type="transmembrane region" description="Helical" evidence="2">
    <location>
        <begin position="310"/>
        <end position="330"/>
    </location>
</feature>
<evidence type="ECO:0000256" key="1">
    <source>
        <dbReference type="SAM" id="MobiDB-lite"/>
    </source>
</evidence>
<keyword evidence="2" id="KW-1133">Transmembrane helix</keyword>
<keyword evidence="2" id="KW-0472">Membrane</keyword>
<name>A0A2J6PN93_9HELO</name>
<feature type="transmembrane region" description="Helical" evidence="2">
    <location>
        <begin position="230"/>
        <end position="247"/>
    </location>
</feature>
<evidence type="ECO:0000313" key="3">
    <source>
        <dbReference type="EMBL" id="PMD15494.1"/>
    </source>
</evidence>
<feature type="compositionally biased region" description="Basic and acidic residues" evidence="1">
    <location>
        <begin position="23"/>
        <end position="34"/>
    </location>
</feature>
<protein>
    <submittedName>
        <fullName evidence="3">Uncharacterized protein</fullName>
    </submittedName>
</protein>
<feature type="transmembrane region" description="Helical" evidence="2">
    <location>
        <begin position="336"/>
        <end position="360"/>
    </location>
</feature>
<dbReference type="EMBL" id="KZ613513">
    <property type="protein sequence ID" value="PMD15494.1"/>
    <property type="molecule type" value="Genomic_DNA"/>
</dbReference>
<evidence type="ECO:0000256" key="2">
    <source>
        <dbReference type="SAM" id="Phobius"/>
    </source>
</evidence>
<proteinExistence type="predicted"/>
<gene>
    <name evidence="3" type="ORF">NA56DRAFT_582001</name>
</gene>
<feature type="compositionally biased region" description="Polar residues" evidence="1">
    <location>
        <begin position="438"/>
        <end position="448"/>
    </location>
</feature>
<dbReference type="PANTHER" id="PTHR42024:SF1">
    <property type="entry name" value="AMINO ACID PERMEASE_ SLC12A DOMAIN-CONTAINING PROTEIN"/>
    <property type="match status" value="1"/>
</dbReference>
<feature type="region of interest" description="Disordered" evidence="1">
    <location>
        <begin position="1"/>
        <end position="64"/>
    </location>
</feature>
<evidence type="ECO:0000313" key="4">
    <source>
        <dbReference type="Proteomes" id="UP000235672"/>
    </source>
</evidence>
<feature type="transmembrane region" description="Helical" evidence="2">
    <location>
        <begin position="146"/>
        <end position="169"/>
    </location>
</feature>
<dbReference type="AlphaFoldDB" id="A0A2J6PN93"/>
<dbReference type="PANTHER" id="PTHR42024">
    <property type="entry name" value="AMINO ACID PERMEASE_ SLC12A DOMAIN-CONTAINING PROTEIN"/>
    <property type="match status" value="1"/>
</dbReference>
<keyword evidence="2" id="KW-0812">Transmembrane</keyword>
<feature type="compositionally biased region" description="Low complexity" evidence="1">
    <location>
        <begin position="11"/>
        <end position="22"/>
    </location>
</feature>
<organism evidence="3 4">
    <name type="scientific">Hyaloscypha hepaticicola</name>
    <dbReference type="NCBI Taxonomy" id="2082293"/>
    <lineage>
        <taxon>Eukaryota</taxon>
        <taxon>Fungi</taxon>
        <taxon>Dikarya</taxon>
        <taxon>Ascomycota</taxon>
        <taxon>Pezizomycotina</taxon>
        <taxon>Leotiomycetes</taxon>
        <taxon>Helotiales</taxon>
        <taxon>Hyaloscyphaceae</taxon>
        <taxon>Hyaloscypha</taxon>
    </lineage>
</organism>